<feature type="region of interest" description="Disordered" evidence="2">
    <location>
        <begin position="121"/>
        <end position="207"/>
    </location>
</feature>
<feature type="region of interest" description="Disordered" evidence="2">
    <location>
        <begin position="690"/>
        <end position="726"/>
    </location>
</feature>
<feature type="region of interest" description="Disordered" evidence="2">
    <location>
        <begin position="452"/>
        <end position="534"/>
    </location>
</feature>
<feature type="region of interest" description="Disordered" evidence="2">
    <location>
        <begin position="68"/>
        <end position="87"/>
    </location>
</feature>
<feature type="region of interest" description="Disordered" evidence="2">
    <location>
        <begin position="1113"/>
        <end position="1167"/>
    </location>
</feature>
<protein>
    <recommendedName>
        <fullName evidence="5">PH domain-containing protein</fullName>
    </recommendedName>
</protein>
<feature type="compositionally biased region" description="Low complexity" evidence="2">
    <location>
        <begin position="509"/>
        <end position="523"/>
    </location>
</feature>
<evidence type="ECO:0000256" key="1">
    <source>
        <dbReference type="SAM" id="Coils"/>
    </source>
</evidence>
<dbReference type="EMBL" id="BFAD01000003">
    <property type="protein sequence ID" value="GBE81146.1"/>
    <property type="molecule type" value="Genomic_DNA"/>
</dbReference>
<dbReference type="GeneID" id="38778063"/>
<dbReference type="AlphaFoldDB" id="A0A401GG31"/>
<feature type="compositionally biased region" description="Polar residues" evidence="2">
    <location>
        <begin position="547"/>
        <end position="565"/>
    </location>
</feature>
<feature type="region of interest" description="Disordered" evidence="2">
    <location>
        <begin position="546"/>
        <end position="573"/>
    </location>
</feature>
<evidence type="ECO:0000313" key="4">
    <source>
        <dbReference type="Proteomes" id="UP000287166"/>
    </source>
</evidence>
<gene>
    <name evidence="3" type="ORF">SCP_0308720</name>
</gene>
<dbReference type="STRING" id="139825.A0A401GG31"/>
<evidence type="ECO:0000256" key="2">
    <source>
        <dbReference type="SAM" id="MobiDB-lite"/>
    </source>
</evidence>
<dbReference type="OrthoDB" id="2261329at2759"/>
<evidence type="ECO:0008006" key="5">
    <source>
        <dbReference type="Google" id="ProtNLM"/>
    </source>
</evidence>
<dbReference type="InParanoid" id="A0A401GG31"/>
<dbReference type="Proteomes" id="UP000287166">
    <property type="component" value="Unassembled WGS sequence"/>
</dbReference>
<feature type="coiled-coil region" evidence="1">
    <location>
        <begin position="1074"/>
        <end position="1101"/>
    </location>
</feature>
<accession>A0A401GG31</accession>
<feature type="compositionally biased region" description="Polar residues" evidence="2">
    <location>
        <begin position="125"/>
        <end position="134"/>
    </location>
</feature>
<feature type="compositionally biased region" description="Basic and acidic residues" evidence="2">
    <location>
        <begin position="703"/>
        <end position="724"/>
    </location>
</feature>
<comment type="caution">
    <text evidence="3">The sequence shown here is derived from an EMBL/GenBank/DDBJ whole genome shotgun (WGS) entry which is preliminary data.</text>
</comment>
<feature type="compositionally biased region" description="Polar residues" evidence="2">
    <location>
        <begin position="524"/>
        <end position="534"/>
    </location>
</feature>
<evidence type="ECO:0000313" key="3">
    <source>
        <dbReference type="EMBL" id="GBE81146.1"/>
    </source>
</evidence>
<proteinExistence type="predicted"/>
<sequence>MSRGYDVSSEIYSLYLQPMTRASSATQDSESLSTPMDELPLRRNCKTRGFGSSKLAVDAVRIQSGTPDVSQCHMRDRPLGSLSGMLRGDTEQRDSYFAIRLDSAADAIPLARRKTTKELIGRYESMSSQSNPRSTRPLVDGARKVISRLPSGSHTTRGVRDEGRFNLKPPPRGRAAPSSDTVSTQDGSGSSPKPDKKDKGRSPIRQSLRNLLSVFGRKNRSSGIARELLEQNCVADLPTIPSNVGSSASQVLHSSVDVSAKQLSVPSSRDEKAICTTPISPSSELSGPLLYLSRSSSPTIHPVWTNCNAHLHSSHVLVTWHTAQGNPSTSIVSFTRCTDVRSLSLNDLAPEERALLPGSPDVGDVKVFELLFEGRPREKFAARSVGERATWVSTIWDAILQAQERRTDTSSIVSPLLEATLSAGTRTNEHVPVISHPGDRSLLPKLATLAVSNASRSSPQNKERDLPELPPSATPPSMSPVRYSLHDPSKSPSSIRASLSPLPVPPATPTALSPLTSHPSTPSRSQSPSVRNLGQLSMVKQRLAQLERTQADTSSGANHTLTPTGSHLLVTPVHTRGPSTYCVRGASESAQRQSSAASALGVEESIVASYNTSSPVSPLSMYSGRLTSVPSEVDTLRARIELESPVAASEAGLFMESTRGVAMFSPTSQYSSEDVHEVRPPFLFGALRQQPSHEAAAGSAEAEPVHMDRGRERGSEPHYDRDSPHGVAANGEIQKLLEGIDQSVKSLEGRSEMSGMNLGDVRTKVSTILEELRRHAAAQEGRGAPTVSVDFSNVMDELDQMRAELRSASSMRAQEIEELRAGRDVAEFSELKNIGRSVVPDGGPHVDLSELHAKLDGLASLCQGLQNDCHGFHENTGDSDKPQSEEIQEILMLLKDAQPQWSTQSEQQTDNIRYLNELNSWLEAFVNHGTSQIDGVVAGVQHICRELGVVPEAQGNTEGGDREGQPVSGVLADLRSLLAEAKGREDDSATLHASVNGLIAAVQEEMRRNAEARDVLTTESVVGLINRQRQDHERMLRILGSELSNEIRGERLRFVEAMKEATAINVQIHVEEFKKELTREVLAMTQEVGRLQRERQAMEQQIADLFAFYSKQKQAGGGHGSHRPRHAVQMHMRQQSAPPVPGGVPVAAHPMRRPLPSPTTRPGSSYG</sequence>
<keyword evidence="1" id="KW-0175">Coiled coil</keyword>
<name>A0A401GG31_9APHY</name>
<dbReference type="RefSeq" id="XP_027612059.1">
    <property type="nucleotide sequence ID" value="XM_027756258.1"/>
</dbReference>
<feature type="compositionally biased region" description="Pro residues" evidence="2">
    <location>
        <begin position="468"/>
        <end position="478"/>
    </location>
</feature>
<organism evidence="3 4">
    <name type="scientific">Sparassis crispa</name>
    <dbReference type="NCBI Taxonomy" id="139825"/>
    <lineage>
        <taxon>Eukaryota</taxon>
        <taxon>Fungi</taxon>
        <taxon>Dikarya</taxon>
        <taxon>Basidiomycota</taxon>
        <taxon>Agaricomycotina</taxon>
        <taxon>Agaricomycetes</taxon>
        <taxon>Polyporales</taxon>
        <taxon>Sparassidaceae</taxon>
        <taxon>Sparassis</taxon>
    </lineage>
</organism>
<reference evidence="3 4" key="1">
    <citation type="journal article" date="2018" name="Sci. Rep.">
        <title>Genome sequence of the cauliflower mushroom Sparassis crispa (Hanabiratake) and its association with beneficial usage.</title>
        <authorList>
            <person name="Kiyama R."/>
            <person name="Furutani Y."/>
            <person name="Kawaguchi K."/>
            <person name="Nakanishi T."/>
        </authorList>
    </citation>
    <scope>NUCLEOTIDE SEQUENCE [LARGE SCALE GENOMIC DNA]</scope>
</reference>
<keyword evidence="4" id="KW-1185">Reference proteome</keyword>